<evidence type="ECO:0000256" key="10">
    <source>
        <dbReference type="SAM" id="MobiDB-lite"/>
    </source>
</evidence>
<evidence type="ECO:0000256" key="1">
    <source>
        <dbReference type="ARBA" id="ARBA00004651"/>
    </source>
</evidence>
<dbReference type="EMBL" id="CAXITT010000002">
    <property type="protein sequence ID" value="CAL1526152.1"/>
    <property type="molecule type" value="Genomic_DNA"/>
</dbReference>
<accession>A0AAV2GXI4</accession>
<evidence type="ECO:0000256" key="4">
    <source>
        <dbReference type="ARBA" id="ARBA00022989"/>
    </source>
</evidence>
<feature type="compositionally biased region" description="Basic residues" evidence="10">
    <location>
        <begin position="558"/>
        <end position="568"/>
    </location>
</feature>
<evidence type="ECO:0000256" key="9">
    <source>
        <dbReference type="ARBA" id="ARBA00023224"/>
    </source>
</evidence>
<dbReference type="PANTHER" id="PTHR11866:SF16">
    <property type="entry name" value="PROSTAGLANDIN E2 RECEPTOR EP4 SUBTYPE-LIKE PROTEIN"/>
    <property type="match status" value="1"/>
</dbReference>
<dbReference type="InterPro" id="IPR017452">
    <property type="entry name" value="GPCR_Rhodpsn_7TM"/>
</dbReference>
<keyword evidence="7" id="KW-0675">Receptor</keyword>
<dbReference type="PROSITE" id="PS50262">
    <property type="entry name" value="G_PROTEIN_RECEP_F1_2"/>
    <property type="match status" value="1"/>
</dbReference>
<dbReference type="InterPro" id="IPR008365">
    <property type="entry name" value="Prostanoid_rcpt"/>
</dbReference>
<dbReference type="AlphaFoldDB" id="A0AAV2GXI4"/>
<keyword evidence="2" id="KW-1003">Cell membrane</keyword>
<dbReference type="GO" id="GO:0004930">
    <property type="term" value="F:G protein-coupled receptor activity"/>
    <property type="evidence" value="ECO:0007669"/>
    <property type="project" value="UniProtKB-KW"/>
</dbReference>
<keyword evidence="9" id="KW-0807">Transducer</keyword>
<dbReference type="GO" id="GO:0007204">
    <property type="term" value="P:positive regulation of cytosolic calcium ion concentration"/>
    <property type="evidence" value="ECO:0007669"/>
    <property type="project" value="TreeGrafter"/>
</dbReference>
<proteinExistence type="predicted"/>
<evidence type="ECO:0000256" key="3">
    <source>
        <dbReference type="ARBA" id="ARBA00022692"/>
    </source>
</evidence>
<organism evidence="14 15">
    <name type="scientific">Lymnaea stagnalis</name>
    <name type="common">Great pond snail</name>
    <name type="synonym">Helix stagnalis</name>
    <dbReference type="NCBI Taxonomy" id="6523"/>
    <lineage>
        <taxon>Eukaryota</taxon>
        <taxon>Metazoa</taxon>
        <taxon>Spiralia</taxon>
        <taxon>Lophotrochozoa</taxon>
        <taxon>Mollusca</taxon>
        <taxon>Gastropoda</taxon>
        <taxon>Heterobranchia</taxon>
        <taxon>Euthyneura</taxon>
        <taxon>Panpulmonata</taxon>
        <taxon>Hygrophila</taxon>
        <taxon>Lymnaeoidea</taxon>
        <taxon>Lymnaeidae</taxon>
        <taxon>Lymnaea</taxon>
    </lineage>
</organism>
<comment type="caution">
    <text evidence="14">The sequence shown here is derived from an EMBL/GenBank/DDBJ whole genome shotgun (WGS) entry which is preliminary data.</text>
</comment>
<keyword evidence="3 11" id="KW-0812">Transmembrane</keyword>
<evidence type="ECO:0000256" key="5">
    <source>
        <dbReference type="ARBA" id="ARBA00023040"/>
    </source>
</evidence>
<dbReference type="Proteomes" id="UP001497497">
    <property type="component" value="Unassembled WGS sequence"/>
</dbReference>
<feature type="chain" id="PRO_5043449689" description="G-protein coupled receptors family 1 profile domain-containing protein" evidence="12">
    <location>
        <begin position="17"/>
        <end position="820"/>
    </location>
</feature>
<gene>
    <name evidence="14" type="ORF">GSLYS_00000329001</name>
</gene>
<evidence type="ECO:0000256" key="7">
    <source>
        <dbReference type="ARBA" id="ARBA00023170"/>
    </source>
</evidence>
<dbReference type="Gene3D" id="1.20.1070.10">
    <property type="entry name" value="Rhodopsin 7-helix transmembrane proteins"/>
    <property type="match status" value="1"/>
</dbReference>
<keyword evidence="5" id="KW-0297">G-protein coupled receptor</keyword>
<keyword evidence="12" id="KW-0732">Signal</keyword>
<dbReference type="GO" id="GO:0005886">
    <property type="term" value="C:plasma membrane"/>
    <property type="evidence" value="ECO:0007669"/>
    <property type="project" value="UniProtKB-SubCell"/>
</dbReference>
<feature type="region of interest" description="Disordered" evidence="10">
    <location>
        <begin position="519"/>
        <end position="622"/>
    </location>
</feature>
<evidence type="ECO:0000256" key="12">
    <source>
        <dbReference type="SAM" id="SignalP"/>
    </source>
</evidence>
<feature type="compositionally biased region" description="Basic and acidic residues" evidence="10">
    <location>
        <begin position="785"/>
        <end position="808"/>
    </location>
</feature>
<keyword evidence="6 11" id="KW-0472">Membrane</keyword>
<feature type="region of interest" description="Disordered" evidence="10">
    <location>
        <begin position="738"/>
        <end position="820"/>
    </location>
</feature>
<evidence type="ECO:0000256" key="11">
    <source>
        <dbReference type="SAM" id="Phobius"/>
    </source>
</evidence>
<evidence type="ECO:0000256" key="2">
    <source>
        <dbReference type="ARBA" id="ARBA00022475"/>
    </source>
</evidence>
<reference evidence="14 15" key="1">
    <citation type="submission" date="2024-04" db="EMBL/GenBank/DDBJ databases">
        <authorList>
            <consortium name="Genoscope - CEA"/>
            <person name="William W."/>
        </authorList>
    </citation>
    <scope>NUCLEOTIDE SEQUENCE [LARGE SCALE GENOMIC DNA]</scope>
</reference>
<name>A0AAV2GXI4_LYMST</name>
<feature type="compositionally biased region" description="Polar residues" evidence="10">
    <location>
        <begin position="748"/>
        <end position="762"/>
    </location>
</feature>
<evidence type="ECO:0000256" key="6">
    <source>
        <dbReference type="ARBA" id="ARBA00023136"/>
    </source>
</evidence>
<feature type="compositionally biased region" description="Low complexity" evidence="10">
    <location>
        <begin position="573"/>
        <end position="586"/>
    </location>
</feature>
<feature type="transmembrane region" description="Helical" evidence="11">
    <location>
        <begin position="209"/>
        <end position="232"/>
    </location>
</feature>
<protein>
    <recommendedName>
        <fullName evidence="13">G-protein coupled receptors family 1 profile domain-containing protein</fullName>
    </recommendedName>
</protein>
<dbReference type="GO" id="GO:0007189">
    <property type="term" value="P:adenylate cyclase-activating G protein-coupled receptor signaling pathway"/>
    <property type="evidence" value="ECO:0007669"/>
    <property type="project" value="TreeGrafter"/>
</dbReference>
<evidence type="ECO:0000259" key="13">
    <source>
        <dbReference type="PROSITE" id="PS50262"/>
    </source>
</evidence>
<feature type="transmembrane region" description="Helical" evidence="11">
    <location>
        <begin position="138"/>
        <end position="163"/>
    </location>
</feature>
<sequence length="820" mass="91035">MFHSLVAVLVWNDVLGIVLTTPVTIASYINNNAVTCSETYCFSCLETYCFSFRKDFLLIVFAVVRLIVLACLETYCFSLLIVLAVRRVIVLANWETYCFSCWETYCFSFNTNIEFIHTITYLGVNNLDADSVKAAYGYLYSILNLLIQLIMVVCNLVVVVTLVRVRDYRRKHSTCSTNTVMSADCVMDDSVRLQAMAKRRKQKDIELQMIVVMFAITMIFAVCYAPLMIYIVTTLAAGGRSSGVFGLVAIRMASLNQTLNPWLYVILRRTLIIKVKKFCCRWRRCLKKRPTMSPVPVGRRHQYVHVRNQLCHRSNFVGGDINESLSDSMRKSIQQAIPAAMSLPDVMMVNTGRKDLDMLLPDVTKAQSFGGRVSHSYSAGNVSSCVVCNAQAAAGCRECFLERFGLKDPTPPESSKQLSEELPKCPNNSKIAEDSSEVVFGYGRIVYKNDNKKGEPSENELLQLQDCNSYCALGEHSYNAGPTQGGEAPHQRTCHANEASIHSMEECLKLLASGDVPAELCESHSSSGSKKKRSEFVLSPPNEPSHPLFGRSGDSRLSQHRHKPRTNRKSTASVKSNKSSGRPSSSVGGGGALYSPDAIKKHAARTDSVQSSPPGDQAALLDESKDYDDVFEESDETIGETSKNATTDECYLSGNPTESVYFSETVNRNFKTHDSEVVVLPNGLEITHDPKSKVCATSERNNNTTASMKVDQPNHPRAQHISEKVQGARTQFEFHLGSRKSKPHGQEQYKNNGYQRESSGSSFVHDDEGSSGIFSGDSPVANCKDIVKPKWTAKKESQSEITQEERTAGKQPARRVKSYN</sequence>
<feature type="signal peptide" evidence="12">
    <location>
        <begin position="1"/>
        <end position="16"/>
    </location>
</feature>
<feature type="domain" description="G-protein coupled receptors family 1 profile" evidence="13">
    <location>
        <begin position="1"/>
        <end position="264"/>
    </location>
</feature>
<comment type="subcellular location">
    <subcellularLocation>
        <location evidence="1">Cell membrane</location>
        <topology evidence="1">Multi-pass membrane protein</topology>
    </subcellularLocation>
</comment>
<evidence type="ECO:0000313" key="14">
    <source>
        <dbReference type="EMBL" id="CAL1526152.1"/>
    </source>
</evidence>
<dbReference type="SUPFAM" id="SSF81321">
    <property type="entry name" value="Family A G protein-coupled receptor-like"/>
    <property type="match status" value="1"/>
</dbReference>
<keyword evidence="4 11" id="KW-1133">Transmembrane helix</keyword>
<dbReference type="PANTHER" id="PTHR11866">
    <property type="entry name" value="G-PROTEIN COUPLED RECEPTOR FAMILY 1 MEMBER"/>
    <property type="match status" value="1"/>
</dbReference>
<keyword evidence="8" id="KW-0325">Glycoprotein</keyword>
<evidence type="ECO:0000256" key="8">
    <source>
        <dbReference type="ARBA" id="ARBA00023180"/>
    </source>
</evidence>
<feature type="transmembrane region" description="Helical" evidence="11">
    <location>
        <begin position="56"/>
        <end position="85"/>
    </location>
</feature>
<evidence type="ECO:0000313" key="15">
    <source>
        <dbReference type="Proteomes" id="UP001497497"/>
    </source>
</evidence>
<keyword evidence="15" id="KW-1185">Reference proteome</keyword>